<evidence type="ECO:0000256" key="1">
    <source>
        <dbReference type="SAM" id="MobiDB-lite"/>
    </source>
</evidence>
<reference evidence="2 3" key="1">
    <citation type="submission" date="2021-03" db="EMBL/GenBank/DDBJ databases">
        <title>Sequencing the genomes of 1000 actinobacteria strains.</title>
        <authorList>
            <person name="Klenk H.-P."/>
        </authorList>
    </citation>
    <scope>NUCLEOTIDE SEQUENCE [LARGE SCALE GENOMIC DNA]</scope>
    <source>
        <strain evidence="2 3">DSM 14566</strain>
    </source>
</reference>
<dbReference type="EMBL" id="JAGIOD010000001">
    <property type="protein sequence ID" value="MBP2381182.1"/>
    <property type="molecule type" value="Genomic_DNA"/>
</dbReference>
<gene>
    <name evidence="2" type="ORF">JOF43_001139</name>
</gene>
<accession>A0ABS4WYB0</accession>
<keyword evidence="3" id="KW-1185">Reference proteome</keyword>
<feature type="compositionally biased region" description="Pro residues" evidence="1">
    <location>
        <begin position="81"/>
        <end position="91"/>
    </location>
</feature>
<protein>
    <submittedName>
        <fullName evidence="2">Uncharacterized protein</fullName>
    </submittedName>
</protein>
<evidence type="ECO:0000313" key="3">
    <source>
        <dbReference type="Proteomes" id="UP001519290"/>
    </source>
</evidence>
<proteinExistence type="predicted"/>
<sequence>MDGPTLLEAAGHATIGRQIIGASQPITRTGTEHPAQSIEEMETMATDGRTPPRPTPRALSGRTDPSRRVRPVDWSATGRPPSAPDPAPEPTTPVGQPTDRLPRRRPRSLKSPQSLSAPPTGAVHTLAPEDPRPLPRPLRVAEAEIRTVGVSELTTAMIVKAVADPQEAWTADAGASDHFLRGDLVVQVRRADNVVIGAFSTRYALSVRPEEYESALDIAEDAAGPSARGGRGTRHPTSRRELLARMEAAGFVVSPGSTHGRVTHPDHPGLTVPFASTPSDRRFTRHAVAQIRRVFGIDLRR</sequence>
<dbReference type="Proteomes" id="UP001519290">
    <property type="component" value="Unassembled WGS sequence"/>
</dbReference>
<comment type="caution">
    <text evidence="2">The sequence shown here is derived from an EMBL/GenBank/DDBJ whole genome shotgun (WGS) entry which is preliminary data.</text>
</comment>
<feature type="region of interest" description="Disordered" evidence="1">
    <location>
        <begin position="255"/>
        <end position="277"/>
    </location>
</feature>
<name>A0ABS4WYB0_9MICO</name>
<feature type="region of interest" description="Disordered" evidence="1">
    <location>
        <begin position="18"/>
        <end position="135"/>
    </location>
</feature>
<organism evidence="2 3">
    <name type="scientific">Brachybacterium sacelli</name>
    <dbReference type="NCBI Taxonomy" id="173364"/>
    <lineage>
        <taxon>Bacteria</taxon>
        <taxon>Bacillati</taxon>
        <taxon>Actinomycetota</taxon>
        <taxon>Actinomycetes</taxon>
        <taxon>Micrococcales</taxon>
        <taxon>Dermabacteraceae</taxon>
        <taxon>Brachybacterium</taxon>
    </lineage>
</organism>
<dbReference type="RefSeq" id="WP_342592091.1">
    <property type="nucleotide sequence ID" value="NZ_BAAAJW010000018.1"/>
</dbReference>
<evidence type="ECO:0000313" key="2">
    <source>
        <dbReference type="EMBL" id="MBP2381182.1"/>
    </source>
</evidence>